<dbReference type="Proteomes" id="UP000814033">
    <property type="component" value="Unassembled WGS sequence"/>
</dbReference>
<gene>
    <name evidence="1" type="ORF">FA95DRAFT_1675579</name>
</gene>
<reference evidence="1" key="2">
    <citation type="journal article" date="2022" name="New Phytol.">
        <title>Evolutionary transition to the ectomycorrhizal habit in the genomes of a hyperdiverse lineage of mushroom-forming fungi.</title>
        <authorList>
            <person name="Looney B."/>
            <person name="Miyauchi S."/>
            <person name="Morin E."/>
            <person name="Drula E."/>
            <person name="Courty P.E."/>
            <person name="Kohler A."/>
            <person name="Kuo A."/>
            <person name="LaButti K."/>
            <person name="Pangilinan J."/>
            <person name="Lipzen A."/>
            <person name="Riley R."/>
            <person name="Andreopoulos W."/>
            <person name="He G."/>
            <person name="Johnson J."/>
            <person name="Nolan M."/>
            <person name="Tritt A."/>
            <person name="Barry K.W."/>
            <person name="Grigoriev I.V."/>
            <person name="Nagy L.G."/>
            <person name="Hibbett D."/>
            <person name="Henrissat B."/>
            <person name="Matheny P.B."/>
            <person name="Labbe J."/>
            <person name="Martin F.M."/>
        </authorList>
    </citation>
    <scope>NUCLEOTIDE SEQUENCE</scope>
    <source>
        <strain evidence="1">FP105234-sp</strain>
    </source>
</reference>
<dbReference type="EMBL" id="MU275849">
    <property type="protein sequence ID" value="KAI0051792.1"/>
    <property type="molecule type" value="Genomic_DNA"/>
</dbReference>
<accession>A0ACB8S6N2</accession>
<comment type="caution">
    <text evidence="1">The sequence shown here is derived from an EMBL/GenBank/DDBJ whole genome shotgun (WGS) entry which is preliminary data.</text>
</comment>
<reference evidence="1" key="1">
    <citation type="submission" date="2021-02" db="EMBL/GenBank/DDBJ databases">
        <authorList>
            <consortium name="DOE Joint Genome Institute"/>
            <person name="Ahrendt S."/>
            <person name="Looney B.P."/>
            <person name="Miyauchi S."/>
            <person name="Morin E."/>
            <person name="Drula E."/>
            <person name="Courty P.E."/>
            <person name="Chicoki N."/>
            <person name="Fauchery L."/>
            <person name="Kohler A."/>
            <person name="Kuo A."/>
            <person name="Labutti K."/>
            <person name="Pangilinan J."/>
            <person name="Lipzen A."/>
            <person name="Riley R."/>
            <person name="Andreopoulos W."/>
            <person name="He G."/>
            <person name="Johnson J."/>
            <person name="Barry K.W."/>
            <person name="Grigoriev I.V."/>
            <person name="Nagy L."/>
            <person name="Hibbett D."/>
            <person name="Henrissat B."/>
            <person name="Matheny P.B."/>
            <person name="Labbe J."/>
            <person name="Martin F."/>
        </authorList>
    </citation>
    <scope>NUCLEOTIDE SEQUENCE</scope>
    <source>
        <strain evidence="1">FP105234-sp</strain>
    </source>
</reference>
<sequence>MIDYLLLAATILIVIAVLLYLFFWNKCIGFLIGLVFRVAYWNKGGDSAYVHIGSFHFSLLAGRILFKNFHYHSASQTIKIVRGELTWRYWLRAPTLEEDLQARTAGEDARGKSGLRKSSCRIHGSFEGFEWYLYNRTSAFDAMLEQMYAKAPDPRAQSTDNAPTSLRHIFSKSSGAEAEPLYPPSARPRMKTPDFLATFLRKMKEQLPNYDPKSLLPASFECLKGAIICGNHSTPSLLIAEFSRAESIFGTVPSKSPMDLYRQLLNIKFEGANVSMVENDQFIAPMLATGEQLKEKLKTSQPSYPRGLYYLVQHPFSKLWSHAKLGTSMDTLRDAVKSRRNTTPTPTSSFRNRRKRAKSIEMETPFHSDFTHIEYVVERKILEAPSVEMSYYVDAAGVVPHDQRPWDLEGYDIGNGGGSPEWGLDLVVNGGFIRYGPWADRQRAELQRAFFPPTYQDTEETPRLGPGDNRIWTAMRVFVELRGGTTVQIPFREPSKDWIWDGLTPTVSRPRKREGATLSIKAGDDSTISYFIPMIACPDGYHPLLEVHLDTVTVSSSLNDIRLLTAESCRVSGNMHSPLKWNDHREWLFAISLRQPTLYLLRDHINMLTDLGKDWSTGPPSDFAIWVPMRYKVNVDLRNFEINTYVNDHNIIDKPLLRDENALMTIRGPMLRNENVIASDKFRPNSTSVPFTLDAPDVIVDLTFPKWSAHKLHATEPITRLLQAGSLRLDGSYLYFAEVQEDNIEQLRLNFSAREVVFKCLGWSIRYFMILRDNYFGAFTHFSTLREYLENREKGLVGDPIIEKYRPGKSNQLQVELQLAITQSSIILPCGLPGYETFIPLANQHVLDVDLGSCITLAVPELELQLRSHDYAMEMSLNVGALYCSIDTSSTERRLFQRPKWRPEKEAFVVDKLDVVAHRLFGPQPKTATYVCMWEIDVGDIKGVITSVESRAFKVAMDAFVLNYRDPLDAPATRFVVPSDPDVTFLKLTLEGLDMTWTGTSVSVQALVPRGVHLEMNDLAGNMYRRVTSVRIPEAVIRFLHATGAQNRWIEAGEVTTDVMMDMYSRPPGWSESALAQEKFLSEQDVLTNRLHALHTERSRRRRLPARSGLYTGPLRLPRPAHHRKWVSPELDHSDPRDNDHLTKPTPWPQRGPYVSDSDGEDSHAETDRDLRLARSRPISMATEFDSESMASGDESDDADLTDDDGFDSEWSDDNSSLSRSTMARYHRYSRLYTFDTSARPSFWDEPPVNLVKDYRPSIPPAVDTPPPAHSQHTRQPFDQWSAENSSDQHDSTSVRLHIQTASVWFTPILPPTLIQVLEEHSRVFVASEQRIDTLLAHRQKALMAHSTVVEDTLFDVHVQTLRIRAIQLVPGARDSPKAPSLLAPEVKASPSHELTAVDWTLDDCTVKGQTTGPKSDSKQSIAASVGHTSISLSKAGSRHPRMGRAPEEWTSILNISLSDAQCAISQTKANLAWNSFTVALEHVAPNYAVAIICAHEEPSLQAFHAYRQLRRDEISTSRIRIHNILLWSKEHSIVDPLSTIQPSYLIQTGRPHDLRVNAGVKVLIYLRVCLRSMDPKQHQAIREIRSGDDSGVSRERILRLLESQLTGLLPDGEPGSLTDTDLLTELYPRPQEDAGSYSPAKQCLESVTIDSRTLGFTIFDPSGGAASNIQLGPISVTAVLQKSRILPITSSKSVKDLSTPSRDTSRLKIQHVMLSVSVESVDLLILPHVLSFTQRLLRLRREFVPQTTEKSHSRQIGIFSSMDTVYGDLTFSLKQMRIQAAAEKLVIVFQLTRLAFVSSAFIRITAGQQGRTDISNNSSLVIDTISLQARSSTTQTDPTAQDALAMIAVKRAKISGVFRQELALSSTLRALLTMDDLRFTVPRSAIRLSRFIEEWRADYLPGIEETVQTIISEVRQEPKAQPSPVSQQHRFSTVHLQLGLTSCGISLHVMPGTWLSWEAFNIISYLRLGVTNSRKLMPTFGVQFSSQRISIMSVPKEPAGPSSDERLNLELPSMTVTGRYEDRGVHVLASIGLFHVTVKPSYLDTLLSVQQKFGQDFSDLVHFLGEARHTRQPRPESKQVKSAGMSLHSALLKVGGFRVGLEGHSSTVFLECQDINGGFDANHAQYWQLNVTGLALSLAPRAYALSHTVFFNGNHRSAFVIIDFTGEVTRRQDGVKEVKVIFKKTHAVLQPSSIGEIGDFVDNLQAEVLIRQEERARELAAFKEKTREVMRTFEVRTKESNSEDQLAWLDDYSIIVDIKNIGAAFPLEYDNNLELPRGAHQHVAVPAFLFSIKSVEFGAERNGHGKFTMSGFSFQFVNKFKQSTPTDFSGDSHQTRNRLLYPSMTAQLRSERSATSRRVRVGADVSGFILDVDSSITDHVFSLVDVYRRGKERVDKLTMNLPRSTLRQELKPKLEAIAAETQDKALPTSSMILSLVFQSGSVRMHSGTGMARSGSLHDMSDSRMPTSVAESFNLPIVSVWGEYRAVSATQKLTGAKGADARSLMFKSTVHSSQNTIRPTLLPFISELVNHVDVRMRKASTKSSTSTTEAARELISSVPSEIYSAEDDVHSGMQITFALRIDQSKLQLTCQPDVNVIAGMHWDSGGFVVNVSSGGRHISFLGNVAGLTIGLKHGFLSEDCVRLDARNLTFATTFSKHEQSDAERPLNSVSIVIDTEISGGVRFSRFQDVLCFKAVWLDRIPVFTGNTAPPPPAPRTPGSLTPGGMPSSKQNLTTAVLVRVRKMVLSVDLGQSISSVTFDMQRAVLRSKLQESSTEMSLSVADLRIEAAGNVSGHGHIPDFSFNTVRRKNRTLSGPSELRMLDMSLTSGALDLTLESDYQKILHLWAEPLNVQVMDDWSQMGPDMPILERLLRLCFDVSGTDLVAVVTVSTLPKLVSYAAKFKANLEIQKEGASRESKAFRITQEPRPDNPLSAFANAMLQSARSRLKKEDNFTYMVEQQVTFRLNLLRLAVFPRTMNDVEMAHFVARDLRANLDRIVADAVPITRKLQLAFASMATSRLSQLNVQATSDTTFNDHKQWFETLRKDASQSTIFDLPAMDINMESETDEKTNVIDYSFVSKFSREESARSQDDIFITLNVSLYSWLTLLRKNLSREMDQAKGAKDWRSGITPGNASSPRKKSNVESPAPESAVLTSPSLRPRTPTISIDTRAASLAMSPTEHKKSLSMSGSPPNLNALGPAFDLKTSKAAKPASGSASPVVPAMSPPSTKASEIVYRPRYRHIERLNMRQLGEATPDVMHPFFMKKAGFNLEDALPQYVNEYATMPIEEMTRALLRLYSKQLSSSGPHPSE</sequence>
<evidence type="ECO:0000313" key="2">
    <source>
        <dbReference type="Proteomes" id="UP000814033"/>
    </source>
</evidence>
<name>A0ACB8S6N2_9AGAM</name>
<proteinExistence type="predicted"/>
<keyword evidence="2" id="KW-1185">Reference proteome</keyword>
<protein>
    <submittedName>
        <fullName evidence="1">Uncharacterized protein</fullName>
    </submittedName>
</protein>
<evidence type="ECO:0000313" key="1">
    <source>
        <dbReference type="EMBL" id="KAI0051792.1"/>
    </source>
</evidence>
<organism evidence="1 2">
    <name type="scientific">Auriscalpium vulgare</name>
    <dbReference type="NCBI Taxonomy" id="40419"/>
    <lineage>
        <taxon>Eukaryota</taxon>
        <taxon>Fungi</taxon>
        <taxon>Dikarya</taxon>
        <taxon>Basidiomycota</taxon>
        <taxon>Agaricomycotina</taxon>
        <taxon>Agaricomycetes</taxon>
        <taxon>Russulales</taxon>
        <taxon>Auriscalpiaceae</taxon>
        <taxon>Auriscalpium</taxon>
    </lineage>
</organism>